<dbReference type="AlphaFoldDB" id="A0A420XJK1"/>
<dbReference type="InterPro" id="IPR032466">
    <property type="entry name" value="Metal_Hydrolase"/>
</dbReference>
<dbReference type="InParanoid" id="A0A420XJK1"/>
<dbReference type="GO" id="GO:0016810">
    <property type="term" value="F:hydrolase activity, acting on carbon-nitrogen (but not peptide) bonds"/>
    <property type="evidence" value="ECO:0007669"/>
    <property type="project" value="InterPro"/>
</dbReference>
<dbReference type="InterPro" id="IPR011059">
    <property type="entry name" value="Metal-dep_hydrolase_composite"/>
</dbReference>
<gene>
    <name evidence="2" type="ORF">CLV35_3806</name>
</gene>
<dbReference type="InterPro" id="IPR013108">
    <property type="entry name" value="Amidohydro_3"/>
</dbReference>
<dbReference type="SUPFAM" id="SSF51556">
    <property type="entry name" value="Metallo-dependent hydrolases"/>
    <property type="match status" value="1"/>
</dbReference>
<dbReference type="Gene3D" id="2.30.40.10">
    <property type="entry name" value="Urease, subunit C, domain 1"/>
    <property type="match status" value="1"/>
</dbReference>
<dbReference type="Proteomes" id="UP000281955">
    <property type="component" value="Unassembled WGS sequence"/>
</dbReference>
<evidence type="ECO:0000313" key="2">
    <source>
        <dbReference type="EMBL" id="RKS67902.1"/>
    </source>
</evidence>
<reference evidence="2 3" key="1">
    <citation type="submission" date="2018-10" db="EMBL/GenBank/DDBJ databases">
        <title>Genomic Encyclopedia of Archaeal and Bacterial Type Strains, Phase II (KMG-II): from individual species to whole genera.</title>
        <authorList>
            <person name="Goeker M."/>
        </authorList>
    </citation>
    <scope>NUCLEOTIDE SEQUENCE [LARGE SCALE GENOMIC DNA]</scope>
    <source>
        <strain evidence="2 3">RP-AC37</strain>
    </source>
</reference>
<protein>
    <recommendedName>
        <fullName evidence="1">Amidohydrolase 3 domain-containing protein</fullName>
    </recommendedName>
</protein>
<evidence type="ECO:0000259" key="1">
    <source>
        <dbReference type="Pfam" id="PF07969"/>
    </source>
</evidence>
<accession>A0A420XJK1</accession>
<proteinExistence type="predicted"/>
<dbReference type="OrthoDB" id="3238066at2"/>
<organism evidence="2 3">
    <name type="scientific">Motilibacter peucedani</name>
    <dbReference type="NCBI Taxonomy" id="598650"/>
    <lineage>
        <taxon>Bacteria</taxon>
        <taxon>Bacillati</taxon>
        <taxon>Actinomycetota</taxon>
        <taxon>Actinomycetes</taxon>
        <taxon>Motilibacterales</taxon>
        <taxon>Motilibacteraceae</taxon>
        <taxon>Motilibacter</taxon>
    </lineage>
</organism>
<sequence>MSSTPPSSPATLLVNGFVHSPADPFATALLVVDDTVAWVGSDAAATTSAPSGARVVDLDGALVTAAFVDAHVHTTAVGLRLVGAVLDLSHVRSARELLDAVRGAASGAPLLLGEGWDETRWDDPRLPTAGELDEAAGGAQVLLGRVDAHASLAGTALLRAPGQAAAGTTGHLTGHLTGTAHTAATSWAYAHLPAELRTLAQRAALRHAASLGIGAVHEMGGPGFGGPEDLRALLSLTSEDELALPRVTGYWGELGASARALELGAAGAAGDVLADGTLGSRTAALREPYADRAGWSGEPYVSAAQVRDAVLAAAADGSQAGFHVIGDGALDVVVAGLREAAERVGASVVRAGRHRLEHLEMPDAGAVAVLADLGVVASVQPAFDAAWGGADGMYAARLGAERAARLNPFGALAAAGVVLAFGSDAPVTPLAPWEAVRAASQPRTPGAGLSVRAAFAAHTRGGWRAIGRDDAGVLVPGAPATYAVWEPGELVVAAPDSRVAAWSTDPRSGIPGLPDLSPGVPAPRCLRTVVDGRTAYEAS</sequence>
<dbReference type="Pfam" id="PF07969">
    <property type="entry name" value="Amidohydro_3"/>
    <property type="match status" value="1"/>
</dbReference>
<dbReference type="Gene3D" id="3.10.310.70">
    <property type="match status" value="1"/>
</dbReference>
<dbReference type="RefSeq" id="WP_121195060.1">
    <property type="nucleotide sequence ID" value="NZ_RBWV01000017.1"/>
</dbReference>
<keyword evidence="3" id="KW-1185">Reference proteome</keyword>
<dbReference type="SUPFAM" id="SSF51338">
    <property type="entry name" value="Composite domain of metallo-dependent hydrolases"/>
    <property type="match status" value="1"/>
</dbReference>
<comment type="caution">
    <text evidence="2">The sequence shown here is derived from an EMBL/GenBank/DDBJ whole genome shotgun (WGS) entry which is preliminary data.</text>
</comment>
<evidence type="ECO:0000313" key="3">
    <source>
        <dbReference type="Proteomes" id="UP000281955"/>
    </source>
</evidence>
<dbReference type="PANTHER" id="PTHR22642">
    <property type="entry name" value="IMIDAZOLONEPROPIONASE"/>
    <property type="match status" value="1"/>
</dbReference>
<name>A0A420XJK1_9ACTN</name>
<dbReference type="PANTHER" id="PTHR22642:SF2">
    <property type="entry name" value="PROTEIN LONG AFTER FAR-RED 3"/>
    <property type="match status" value="1"/>
</dbReference>
<dbReference type="Gene3D" id="3.20.20.140">
    <property type="entry name" value="Metal-dependent hydrolases"/>
    <property type="match status" value="1"/>
</dbReference>
<feature type="domain" description="Amidohydrolase 3" evidence="1">
    <location>
        <begin position="54"/>
        <end position="536"/>
    </location>
</feature>
<dbReference type="EMBL" id="RBWV01000017">
    <property type="protein sequence ID" value="RKS67902.1"/>
    <property type="molecule type" value="Genomic_DNA"/>
</dbReference>